<keyword evidence="1" id="KW-0645">Protease</keyword>
<protein>
    <recommendedName>
        <fullName evidence="4">Peptidase C58 YopT-type domain-containing protein</fullName>
    </recommendedName>
</protein>
<evidence type="ECO:0000313" key="6">
    <source>
        <dbReference type="Proteomes" id="UP000235116"/>
    </source>
</evidence>
<sequence length="220" mass="24894">MPSSEKRALIERVATLCGGSHSKFNQSWSDIKQQRQMQGFYNDKSQNLHDATYVGGMCHPMSLYWLALREKGEKSLFEWLKPGGVWDKGAINVLVVKTAMYKNNKNNFVSSATHKDFDDQFFKHYGLNRYGAPLEGMSNVLSYIDRKSAGYHMISLSGPTSGHAVAAHVQPGGESAFFDPNYGEYSFPNPQFLGSFMKGFMKHSGYEAKYTVRQKIETFR</sequence>
<evidence type="ECO:0000256" key="1">
    <source>
        <dbReference type="ARBA" id="ARBA00022670"/>
    </source>
</evidence>
<dbReference type="RefSeq" id="WP_101894377.1">
    <property type="nucleotide sequence ID" value="NZ_CP022684.1"/>
</dbReference>
<proteinExistence type="predicted"/>
<name>A0A2K9LKZ6_9GAMM</name>
<dbReference type="InterPro" id="IPR006473">
    <property type="entry name" value="Peptidase_C58_Yopt"/>
</dbReference>
<evidence type="ECO:0000259" key="4">
    <source>
        <dbReference type="Pfam" id="PF03543"/>
    </source>
</evidence>
<accession>A0A2K9LKZ6</accession>
<dbReference type="AlphaFoldDB" id="A0A2K9LKZ6"/>
<dbReference type="EMBL" id="CP022684">
    <property type="protein sequence ID" value="AUM12998.1"/>
    <property type="molecule type" value="Genomic_DNA"/>
</dbReference>
<organism evidence="5 6">
    <name type="scientific">Ketobacter alkanivorans</name>
    <dbReference type="NCBI Taxonomy" id="1917421"/>
    <lineage>
        <taxon>Bacteria</taxon>
        <taxon>Pseudomonadati</taxon>
        <taxon>Pseudomonadota</taxon>
        <taxon>Gammaproteobacteria</taxon>
        <taxon>Pseudomonadales</taxon>
        <taxon>Ketobacteraceae</taxon>
        <taxon>Ketobacter</taxon>
    </lineage>
</organism>
<dbReference type="InterPro" id="IPR038765">
    <property type="entry name" value="Papain-like_cys_pep_sf"/>
</dbReference>
<dbReference type="GO" id="GO:0004197">
    <property type="term" value="F:cysteine-type endopeptidase activity"/>
    <property type="evidence" value="ECO:0007669"/>
    <property type="project" value="InterPro"/>
</dbReference>
<keyword evidence="2" id="KW-0378">Hydrolase</keyword>
<evidence type="ECO:0000313" key="5">
    <source>
        <dbReference type="EMBL" id="AUM12998.1"/>
    </source>
</evidence>
<keyword evidence="3" id="KW-0788">Thiol protease</keyword>
<reference evidence="6" key="1">
    <citation type="submission" date="2017-08" db="EMBL/GenBank/DDBJ databases">
        <title>Direct submision.</title>
        <authorList>
            <person name="Kim S.-J."/>
            <person name="Rhee S.-K."/>
        </authorList>
    </citation>
    <scope>NUCLEOTIDE SEQUENCE [LARGE SCALE GENOMIC DNA]</scope>
    <source>
        <strain evidence="6">GI5</strain>
    </source>
</reference>
<dbReference type="Gene3D" id="3.90.70.20">
    <property type="match status" value="1"/>
</dbReference>
<dbReference type="OrthoDB" id="6852685at2"/>
<evidence type="ECO:0000256" key="3">
    <source>
        <dbReference type="ARBA" id="ARBA00022807"/>
    </source>
</evidence>
<keyword evidence="6" id="KW-1185">Reference proteome</keyword>
<evidence type="ECO:0000256" key="2">
    <source>
        <dbReference type="ARBA" id="ARBA00022801"/>
    </source>
</evidence>
<gene>
    <name evidence="5" type="ORF">Kalk_11440</name>
</gene>
<dbReference type="GO" id="GO:0006508">
    <property type="term" value="P:proteolysis"/>
    <property type="evidence" value="ECO:0007669"/>
    <property type="project" value="UniProtKB-KW"/>
</dbReference>
<dbReference type="SUPFAM" id="SSF54001">
    <property type="entry name" value="Cysteine proteinases"/>
    <property type="match status" value="1"/>
</dbReference>
<feature type="domain" description="Peptidase C58 YopT-type" evidence="4">
    <location>
        <begin position="35"/>
        <end position="218"/>
    </location>
</feature>
<dbReference type="Proteomes" id="UP000235116">
    <property type="component" value="Chromosome"/>
</dbReference>
<dbReference type="KEGG" id="kak:Kalk_11440"/>
<dbReference type="Pfam" id="PF03543">
    <property type="entry name" value="Peptidase_C58"/>
    <property type="match status" value="1"/>
</dbReference>